<dbReference type="SUPFAM" id="SSF47240">
    <property type="entry name" value="Ferritin-like"/>
    <property type="match status" value="1"/>
</dbReference>
<dbReference type="Proteomes" id="UP001500427">
    <property type="component" value="Unassembled WGS sequence"/>
</dbReference>
<dbReference type="InterPro" id="IPR009040">
    <property type="entry name" value="Ferritin-like_diiron"/>
</dbReference>
<dbReference type="InterPro" id="IPR012347">
    <property type="entry name" value="Ferritin-like"/>
</dbReference>
<protein>
    <recommendedName>
        <fullName evidence="5">Ferritin</fullName>
    </recommendedName>
</protein>
<reference evidence="9" key="1">
    <citation type="journal article" date="2019" name="Int. J. Syst. Evol. Microbiol.">
        <title>The Global Catalogue of Microorganisms (GCM) 10K type strain sequencing project: providing services to taxonomists for standard genome sequencing and annotation.</title>
        <authorList>
            <consortium name="The Broad Institute Genomics Platform"/>
            <consortium name="The Broad Institute Genome Sequencing Center for Infectious Disease"/>
            <person name="Wu L."/>
            <person name="Ma J."/>
        </authorList>
    </citation>
    <scope>NUCLEOTIDE SEQUENCE [LARGE SCALE GENOMIC DNA]</scope>
    <source>
        <strain evidence="9">JCM 17687</strain>
    </source>
</reference>
<dbReference type="CDD" id="cd01055">
    <property type="entry name" value="Nonheme_Ferritin"/>
    <property type="match status" value="1"/>
</dbReference>
<dbReference type="Gene3D" id="1.20.1260.10">
    <property type="match status" value="1"/>
</dbReference>
<dbReference type="InterPro" id="IPR009078">
    <property type="entry name" value="Ferritin-like_SF"/>
</dbReference>
<name>A0ABP9J7H3_9MICO</name>
<dbReference type="PROSITE" id="PS50905">
    <property type="entry name" value="FERRITIN_LIKE"/>
    <property type="match status" value="1"/>
</dbReference>
<evidence type="ECO:0000256" key="3">
    <source>
        <dbReference type="ARBA" id="ARBA00023002"/>
    </source>
</evidence>
<evidence type="ECO:0000256" key="1">
    <source>
        <dbReference type="ARBA" id="ARBA00022434"/>
    </source>
</evidence>
<keyword evidence="2 5" id="KW-0479">Metal-binding</keyword>
<dbReference type="InterPro" id="IPR001519">
    <property type="entry name" value="Ferritin"/>
</dbReference>
<feature type="region of interest" description="Disordered" evidence="6">
    <location>
        <begin position="155"/>
        <end position="176"/>
    </location>
</feature>
<evidence type="ECO:0000313" key="9">
    <source>
        <dbReference type="Proteomes" id="UP001500427"/>
    </source>
</evidence>
<evidence type="ECO:0000256" key="6">
    <source>
        <dbReference type="SAM" id="MobiDB-lite"/>
    </source>
</evidence>
<dbReference type="PANTHER" id="PTHR11431:SF127">
    <property type="entry name" value="BACTERIAL NON-HEME FERRITIN"/>
    <property type="match status" value="1"/>
</dbReference>
<dbReference type="Pfam" id="PF00210">
    <property type="entry name" value="Ferritin"/>
    <property type="match status" value="1"/>
</dbReference>
<accession>A0ABP9J7H3</accession>
<gene>
    <name evidence="8" type="ORF">GCM10023258_10850</name>
</gene>
<evidence type="ECO:0000256" key="5">
    <source>
        <dbReference type="RuleBase" id="RU361145"/>
    </source>
</evidence>
<dbReference type="RefSeq" id="WP_345506431.1">
    <property type="nucleotide sequence ID" value="NZ_BAABIW010000009.1"/>
</dbReference>
<dbReference type="EMBL" id="BAABIW010000009">
    <property type="protein sequence ID" value="GAA5021459.1"/>
    <property type="molecule type" value="Genomic_DNA"/>
</dbReference>
<evidence type="ECO:0000256" key="4">
    <source>
        <dbReference type="ARBA" id="ARBA00023004"/>
    </source>
</evidence>
<sequence length="176" mass="19710">MAAQRFVDLLNEQIGHEYAAHQQYVAIAVYYDNLTLPQMAGLFYRQALEERDHAMMMVQYLLDTDSVVAIPGVDAPTNSFADIVEPVRLALAQEKRVTDQINALTAVAREEHDFASDQFMQWFIKEQVEEVSSMSDLLTVVQRNRDDVENIEEYLRREGGGESEDASAPPVAGAGA</sequence>
<keyword evidence="4 5" id="KW-0408">Iron</keyword>
<keyword evidence="3" id="KW-0560">Oxidoreductase</keyword>
<evidence type="ECO:0000259" key="7">
    <source>
        <dbReference type="PROSITE" id="PS50905"/>
    </source>
</evidence>
<evidence type="ECO:0000256" key="2">
    <source>
        <dbReference type="ARBA" id="ARBA00022723"/>
    </source>
</evidence>
<keyword evidence="1 5" id="KW-0409">Iron storage</keyword>
<organism evidence="8 9">
    <name type="scientific">Terrabacter aeriphilus</name>
    <dbReference type="NCBI Taxonomy" id="515662"/>
    <lineage>
        <taxon>Bacteria</taxon>
        <taxon>Bacillati</taxon>
        <taxon>Actinomycetota</taxon>
        <taxon>Actinomycetes</taxon>
        <taxon>Micrococcales</taxon>
        <taxon>Intrasporangiaceae</taxon>
        <taxon>Terrabacter</taxon>
    </lineage>
</organism>
<dbReference type="InterPro" id="IPR008331">
    <property type="entry name" value="Ferritin_DPS_dom"/>
</dbReference>
<dbReference type="InterPro" id="IPR041719">
    <property type="entry name" value="Ferritin_prok"/>
</dbReference>
<proteinExistence type="predicted"/>
<keyword evidence="9" id="KW-1185">Reference proteome</keyword>
<evidence type="ECO:0000313" key="8">
    <source>
        <dbReference type="EMBL" id="GAA5021459.1"/>
    </source>
</evidence>
<feature type="domain" description="Ferritin-like diiron" evidence="7">
    <location>
        <begin position="1"/>
        <end position="145"/>
    </location>
</feature>
<dbReference type="PANTHER" id="PTHR11431">
    <property type="entry name" value="FERRITIN"/>
    <property type="match status" value="1"/>
</dbReference>
<comment type="caution">
    <text evidence="8">The sequence shown here is derived from an EMBL/GenBank/DDBJ whole genome shotgun (WGS) entry which is preliminary data.</text>
</comment>